<organism evidence="2 3">
    <name type="scientific">Ectopseudomonas toyotomiensis</name>
    <dbReference type="NCBI Taxonomy" id="554344"/>
    <lineage>
        <taxon>Bacteria</taxon>
        <taxon>Pseudomonadati</taxon>
        <taxon>Pseudomonadota</taxon>
        <taxon>Gammaproteobacteria</taxon>
        <taxon>Pseudomonadales</taxon>
        <taxon>Pseudomonadaceae</taxon>
        <taxon>Ectopseudomonas</taxon>
    </lineage>
</organism>
<gene>
    <name evidence="2" type="ORF">JWV26_10355</name>
</gene>
<keyword evidence="1" id="KW-0732">Signal</keyword>
<feature type="signal peptide" evidence="1">
    <location>
        <begin position="1"/>
        <end position="21"/>
    </location>
</feature>
<feature type="chain" id="PRO_5044818582" description="Lipoprotein" evidence="1">
    <location>
        <begin position="22"/>
        <end position="145"/>
    </location>
</feature>
<evidence type="ECO:0008006" key="4">
    <source>
        <dbReference type="Google" id="ProtNLM"/>
    </source>
</evidence>
<dbReference type="AlphaFoldDB" id="A0ABD7E1Y5"/>
<proteinExistence type="predicted"/>
<protein>
    <recommendedName>
        <fullName evidence="4">Lipoprotein</fullName>
    </recommendedName>
</protein>
<dbReference type="RefSeq" id="WP_079785082.1">
    <property type="nucleotide sequence ID" value="NZ_CP070505.1"/>
</dbReference>
<evidence type="ECO:0000313" key="3">
    <source>
        <dbReference type="Proteomes" id="UP000663658"/>
    </source>
</evidence>
<sequence length="145" mass="15890">MRTLLCNTLLASALVSLSACAEQGVRPSVGITQAEFAGQAVQLSDAQGRCALTLADAAPLTLDMQWPCRFSETPQQQLRVEYFRQTPIIMVERSEPQPAPSRSCLTDLQALRLHQGRLEAAPVSRIAACGPSQWDQKAFVGMFDW</sequence>
<reference evidence="2 3" key="1">
    <citation type="submission" date="2021-02" db="EMBL/GenBank/DDBJ databases">
        <title>Whole genome sequencing of Pseudomonas alcaliphila strain SM2.</title>
        <authorList>
            <person name="Alshamsi M.S."/>
            <person name="Sudalaimuthuasari N."/>
            <person name="Kundu B."/>
            <person name="AlMaskari R.S."/>
            <person name="Elmahi Y."/>
            <person name="Mundra S."/>
            <person name="Chandran S."/>
            <person name="Malik S."/>
            <person name="Hazzouri K.M."/>
            <person name="Amiri K.M.A."/>
        </authorList>
    </citation>
    <scope>NUCLEOTIDE SEQUENCE [LARGE SCALE GENOMIC DNA]</scope>
    <source>
        <strain evidence="2 3">SM2</strain>
    </source>
</reference>
<accession>A0ABD7E1Y5</accession>
<dbReference type="KEGG" id="pty:JWV26_10355"/>
<dbReference type="EMBL" id="CP070505">
    <property type="protein sequence ID" value="QSL94725.1"/>
    <property type="molecule type" value="Genomic_DNA"/>
</dbReference>
<name>A0ABD7E1Y5_9GAMM</name>
<evidence type="ECO:0000256" key="1">
    <source>
        <dbReference type="SAM" id="SignalP"/>
    </source>
</evidence>
<dbReference type="Proteomes" id="UP000663658">
    <property type="component" value="Chromosome"/>
</dbReference>
<dbReference type="PROSITE" id="PS51257">
    <property type="entry name" value="PROKAR_LIPOPROTEIN"/>
    <property type="match status" value="1"/>
</dbReference>
<evidence type="ECO:0000313" key="2">
    <source>
        <dbReference type="EMBL" id="QSL94725.1"/>
    </source>
</evidence>